<feature type="chain" id="PRO_5014180821" evidence="4">
    <location>
        <begin position="24"/>
        <end position="587"/>
    </location>
</feature>
<evidence type="ECO:0000313" key="6">
    <source>
        <dbReference type="Proteomes" id="UP000234254"/>
    </source>
</evidence>
<dbReference type="Pfam" id="PF00328">
    <property type="entry name" value="His_Phos_2"/>
    <property type="match status" value="1"/>
</dbReference>
<evidence type="ECO:0000256" key="2">
    <source>
        <dbReference type="SAM" id="MobiDB-lite"/>
    </source>
</evidence>
<dbReference type="VEuPathDB" id="FungiDB:P168DRAFT_297557"/>
<comment type="caution">
    <text evidence="5">The sequence shown here is derived from an EMBL/GenBank/DDBJ whole genome shotgun (WGS) entry which is preliminary data.</text>
</comment>
<dbReference type="InterPro" id="IPR029033">
    <property type="entry name" value="His_PPase_superfam"/>
</dbReference>
<dbReference type="PANTHER" id="PTHR11567">
    <property type="entry name" value="ACID PHOSPHATASE-RELATED"/>
    <property type="match status" value="1"/>
</dbReference>
<evidence type="ECO:0000256" key="3">
    <source>
        <dbReference type="SAM" id="Phobius"/>
    </source>
</evidence>
<reference evidence="5" key="1">
    <citation type="submission" date="2016-12" db="EMBL/GenBank/DDBJ databases">
        <title>The genomes of Aspergillus section Nigri reveals drivers in fungal speciation.</title>
        <authorList>
            <consortium name="DOE Joint Genome Institute"/>
            <person name="Vesth T.C."/>
            <person name="Nybo J."/>
            <person name="Theobald S."/>
            <person name="Brandl J."/>
            <person name="Frisvad J.C."/>
            <person name="Nielsen K.F."/>
            <person name="Lyhne E.K."/>
            <person name="Kogle M.E."/>
            <person name="Kuo A."/>
            <person name="Riley R."/>
            <person name="Clum A."/>
            <person name="Nolan M."/>
            <person name="Lipzen A."/>
            <person name="Salamov A."/>
            <person name="Henrissat B."/>
            <person name="Wiebenga A."/>
            <person name="De vries R.P."/>
            <person name="Grigoriev I.V."/>
            <person name="Mortensen U.H."/>
            <person name="Andersen M.R."/>
            <person name="Baker S.E."/>
        </authorList>
    </citation>
    <scope>NUCLEOTIDE SEQUENCE</scope>
    <source>
        <strain evidence="5">IBT 28561</strain>
    </source>
</reference>
<dbReference type="OrthoDB" id="258392at2759"/>
<dbReference type="RefSeq" id="XP_024692248.1">
    <property type="nucleotide sequence ID" value="XM_024838187.1"/>
</dbReference>
<dbReference type="PANTHER" id="PTHR11567:SF127">
    <property type="entry name" value="HISTIDINE ACID PHOSPHATASE"/>
    <property type="match status" value="1"/>
</dbReference>
<dbReference type="EMBL" id="MSFM01000007">
    <property type="protein sequence ID" value="PKY03654.1"/>
    <property type="molecule type" value="Genomic_DNA"/>
</dbReference>
<dbReference type="GO" id="GO:0016791">
    <property type="term" value="F:phosphatase activity"/>
    <property type="evidence" value="ECO:0007669"/>
    <property type="project" value="TreeGrafter"/>
</dbReference>
<evidence type="ECO:0000256" key="4">
    <source>
        <dbReference type="SAM" id="SignalP"/>
    </source>
</evidence>
<dbReference type="Gene3D" id="3.40.50.1240">
    <property type="entry name" value="Phosphoglycerate mutase-like"/>
    <property type="match status" value="1"/>
</dbReference>
<dbReference type="GeneID" id="36545711"/>
<dbReference type="InterPro" id="IPR050645">
    <property type="entry name" value="Histidine_acid_phosphatase"/>
</dbReference>
<keyword evidence="6" id="KW-1185">Reference proteome</keyword>
<evidence type="ECO:0000313" key="5">
    <source>
        <dbReference type="EMBL" id="PKY03654.1"/>
    </source>
</evidence>
<organism evidence="5 6">
    <name type="scientific">Aspergillus campestris (strain IBT 28561)</name>
    <dbReference type="NCBI Taxonomy" id="1392248"/>
    <lineage>
        <taxon>Eukaryota</taxon>
        <taxon>Fungi</taxon>
        <taxon>Dikarya</taxon>
        <taxon>Ascomycota</taxon>
        <taxon>Pezizomycotina</taxon>
        <taxon>Eurotiomycetes</taxon>
        <taxon>Eurotiomycetidae</taxon>
        <taxon>Eurotiales</taxon>
        <taxon>Aspergillaceae</taxon>
        <taxon>Aspergillus</taxon>
        <taxon>Aspergillus subgen. Circumdati</taxon>
    </lineage>
</organism>
<accession>A0A2I1D198</accession>
<keyword evidence="3" id="KW-0812">Transmembrane</keyword>
<dbReference type="InterPro" id="IPR000560">
    <property type="entry name" value="His_Pase_clade-2"/>
</dbReference>
<feature type="transmembrane region" description="Helical" evidence="3">
    <location>
        <begin position="447"/>
        <end position="471"/>
    </location>
</feature>
<protein>
    <submittedName>
        <fullName evidence="5">Histidine acid phosphatase</fullName>
    </submittedName>
</protein>
<name>A0A2I1D198_ASPC2</name>
<evidence type="ECO:0000256" key="1">
    <source>
        <dbReference type="ARBA" id="ARBA00005375"/>
    </source>
</evidence>
<feature type="region of interest" description="Disordered" evidence="2">
    <location>
        <begin position="539"/>
        <end position="560"/>
    </location>
</feature>
<sequence length="587" mass="63651">MPALSYSHAVAILAASHAALVSAQSLREQTWGVFAYTVHGDSVPQALPRPQMLTPYGANELYAAGTAFRDRYVALHGSGGRPSTRIEGISPYLLKSEDIDVVTTDDQPAIASAQAFMQGLYPPLNASFPGKYSDPTFDLANGSAMTFPLDGYQYPRITTVNSMDPRSITVDGQAACPMHQAANSEYLSSPDTHELIQESAAFYDTLWTSALSGAFEESSASYVNAREISEFLDYQLAHNKTLLHHIGADSIGHARAFADRYVHDTNGNISTSSAIGTAKVRSIAGRTLASRILATFDTNVHFRGTDGIMHLVFGGYEPVVALTSLLQLVSPQHGNFQSRPVRGASIVFELYSLEGNDYPTYPKPSDLFVRFYLRNGTDAEFQSYPLFGNGPSNEAIPYSEFREEMSAFSLGSTREWCLQCNSDAVFCSSGSRQGGSGSERCGGLQPAVAGVVGGVITIVALGVFLIIGFLIQGFRKNRIHNPNLGGFKGNSKMASDSDIVFNSSELDNVKTDDPQQLASNNPYHVNGATIVHGHERVGSWEMGQPRTGDAPSRTEDQAPRVSPFDDEFREEWQNHTVSKPVVARESV</sequence>
<dbReference type="AlphaFoldDB" id="A0A2I1D198"/>
<dbReference type="Proteomes" id="UP000234254">
    <property type="component" value="Unassembled WGS sequence"/>
</dbReference>
<keyword evidence="3" id="KW-1133">Transmembrane helix</keyword>
<keyword evidence="3" id="KW-0472">Membrane</keyword>
<gene>
    <name evidence="5" type="ORF">P168DRAFT_297557</name>
</gene>
<keyword evidence="4" id="KW-0732">Signal</keyword>
<proteinExistence type="inferred from homology"/>
<dbReference type="SUPFAM" id="SSF53254">
    <property type="entry name" value="Phosphoglycerate mutase-like"/>
    <property type="match status" value="1"/>
</dbReference>
<feature type="signal peptide" evidence="4">
    <location>
        <begin position="1"/>
        <end position="23"/>
    </location>
</feature>
<comment type="similarity">
    <text evidence="1">Belongs to the histidine acid phosphatase family.</text>
</comment>